<dbReference type="GO" id="GO:0003676">
    <property type="term" value="F:nucleic acid binding"/>
    <property type="evidence" value="ECO:0007669"/>
    <property type="project" value="InterPro"/>
</dbReference>
<dbReference type="Gene3D" id="2.40.50.40">
    <property type="match status" value="1"/>
</dbReference>
<evidence type="ECO:0000256" key="1">
    <source>
        <dbReference type="PROSITE-ProRule" id="PRU00047"/>
    </source>
</evidence>
<proteinExistence type="predicted"/>
<dbReference type="Pfam" id="PF00098">
    <property type="entry name" value="zf-CCHC"/>
    <property type="match status" value="1"/>
</dbReference>
<dbReference type="SMART" id="SM00343">
    <property type="entry name" value="ZnF_C2HC"/>
    <property type="match status" value="2"/>
</dbReference>
<dbReference type="InterPro" id="IPR001878">
    <property type="entry name" value="Znf_CCHC"/>
</dbReference>
<dbReference type="OrthoDB" id="3863715at2759"/>
<evidence type="ECO:0000313" key="6">
    <source>
        <dbReference type="Proteomes" id="UP000717585"/>
    </source>
</evidence>
<dbReference type="AlphaFoldDB" id="A0A8J6BZ85"/>
<dbReference type="PROSITE" id="PS50013">
    <property type="entry name" value="CHROMO_2"/>
    <property type="match status" value="1"/>
</dbReference>
<keyword evidence="1" id="KW-0479">Metal-binding</keyword>
<dbReference type="SUPFAM" id="SSF56672">
    <property type="entry name" value="DNA/RNA polymerases"/>
    <property type="match status" value="1"/>
</dbReference>
<organism evidence="5 6">
    <name type="scientific">Carpediemonas membranifera</name>
    <dbReference type="NCBI Taxonomy" id="201153"/>
    <lineage>
        <taxon>Eukaryota</taxon>
        <taxon>Metamonada</taxon>
        <taxon>Carpediemonas-like organisms</taxon>
        <taxon>Carpediemonas</taxon>
    </lineage>
</organism>
<dbReference type="Gene3D" id="3.10.10.10">
    <property type="entry name" value="HIV Type 1 Reverse Transcriptase, subunit A, domain 1"/>
    <property type="match status" value="1"/>
</dbReference>
<evidence type="ECO:0000259" key="4">
    <source>
        <dbReference type="PROSITE" id="PS50158"/>
    </source>
</evidence>
<sequence>MKEDAWSKAASSRTEILSRFVLVKYPARPPDKLSPGWRGPMRRVNCIKQDGIPVAYEVQDLTEGKRGKTIKVDAARVRKFNPGTLSESQIRQIAATALDEYETDRISDDRGAGPVTKREYLVHWLGFEDDEATWEPYANVKKTEALEFQLVSPEELASDVQSSQLSVDRDDGKPREANVGDEQQKDAFAVEVVADDAPLLKEATFSAFVAFTTSLRDFKARGGKAKLRKLISPEIQSYASQVLGLETLEEVPLPQGDQHDDEPSTSSRKLREKIIMQRLAAALRPTRKEQCLNLIRLRIAAFTPLEVSKLNSQFNTLLECLNMDEDDTIREAYLRAFAVKGQSLYYRLKEQTEGCSLAETQQYTMKTARDVAESAEYLAPFTEAIRSDQSRRPTAPVPGAHPQRGQSRNQRDRRDRRDDRRDRPYDRRDRPHDHHRPDKRSRDRARPTSTTPTCYNCGGKGHFSPECRKPKSKCEKCGREGHKREFCDLAERSGEKILHCDPVEVTTPAGVITVDQTISTEVTFAKSALVPRGCTFTTRAYLLPSEYDLIIGYPDMVTLGILPQIDDCEESDANDAEQAEDVSTVITPQKLSLFTLSDKSSSLQDRLLARFVGLFEDRVGRPSKLIPYDLVLSDDEPVFSREFFMPPEKKTLLQEHLDDLSRHGFIQPSASAYSSPAFLVPKGKDRTRFVIDFRLVNAKTPRSTTLSRS</sequence>
<gene>
    <name evidence="5" type="ORF">J8273_0513</name>
</gene>
<keyword evidence="6" id="KW-1185">Reference proteome</keyword>
<dbReference type="SUPFAM" id="SSF54160">
    <property type="entry name" value="Chromo domain-like"/>
    <property type="match status" value="1"/>
</dbReference>
<evidence type="ECO:0000313" key="5">
    <source>
        <dbReference type="EMBL" id="KAG9395286.1"/>
    </source>
</evidence>
<feature type="compositionally biased region" description="Basic and acidic residues" evidence="2">
    <location>
        <begin position="167"/>
        <end position="179"/>
    </location>
</feature>
<comment type="caution">
    <text evidence="5">The sequence shown here is derived from an EMBL/GenBank/DDBJ whole genome shotgun (WGS) entry which is preliminary data.</text>
</comment>
<dbReference type="Pfam" id="PF00385">
    <property type="entry name" value="Chromo"/>
    <property type="match status" value="1"/>
</dbReference>
<dbReference type="PANTHER" id="PTHR15503:SF22">
    <property type="entry name" value="TRANSPOSON TY3-I GAG POLYPROTEIN"/>
    <property type="match status" value="1"/>
</dbReference>
<dbReference type="Proteomes" id="UP000717585">
    <property type="component" value="Unassembled WGS sequence"/>
</dbReference>
<dbReference type="InterPro" id="IPR023780">
    <property type="entry name" value="Chromo_domain"/>
</dbReference>
<dbReference type="InterPro" id="IPR000953">
    <property type="entry name" value="Chromo/chromo_shadow_dom"/>
</dbReference>
<dbReference type="SMART" id="SM00298">
    <property type="entry name" value="CHROMO"/>
    <property type="match status" value="1"/>
</dbReference>
<evidence type="ECO:0000259" key="3">
    <source>
        <dbReference type="PROSITE" id="PS50013"/>
    </source>
</evidence>
<dbReference type="EMBL" id="JAHDYR010000012">
    <property type="protein sequence ID" value="KAG9395286.1"/>
    <property type="molecule type" value="Genomic_DNA"/>
</dbReference>
<feature type="region of interest" description="Disordered" evidence="2">
    <location>
        <begin position="383"/>
        <end position="455"/>
    </location>
</feature>
<dbReference type="SUPFAM" id="SSF57756">
    <property type="entry name" value="Retrovirus zinc finger-like domains"/>
    <property type="match status" value="1"/>
</dbReference>
<dbReference type="GO" id="GO:0008270">
    <property type="term" value="F:zinc ion binding"/>
    <property type="evidence" value="ECO:0007669"/>
    <property type="project" value="UniProtKB-KW"/>
</dbReference>
<keyword evidence="1" id="KW-0862">Zinc</keyword>
<dbReference type="PROSITE" id="PS50158">
    <property type="entry name" value="ZF_CCHC"/>
    <property type="match status" value="1"/>
</dbReference>
<dbReference type="Gene3D" id="4.10.60.10">
    <property type="entry name" value="Zinc finger, CCHC-type"/>
    <property type="match status" value="1"/>
</dbReference>
<feature type="domain" description="Chromo" evidence="3">
    <location>
        <begin position="101"/>
        <end position="147"/>
    </location>
</feature>
<dbReference type="PANTHER" id="PTHR15503">
    <property type="entry name" value="LDOC1 RELATED"/>
    <property type="match status" value="1"/>
</dbReference>
<keyword evidence="1" id="KW-0863">Zinc-finger</keyword>
<feature type="region of interest" description="Disordered" evidence="2">
    <location>
        <begin position="157"/>
        <end position="179"/>
    </location>
</feature>
<accession>A0A8J6BZ85</accession>
<name>A0A8J6BZ85_9EUKA</name>
<dbReference type="CDD" id="cd00024">
    <property type="entry name" value="CD_CSD"/>
    <property type="match status" value="1"/>
</dbReference>
<dbReference type="InterPro" id="IPR016197">
    <property type="entry name" value="Chromo-like_dom_sf"/>
</dbReference>
<dbReference type="InterPro" id="IPR032567">
    <property type="entry name" value="RTL1-rel"/>
</dbReference>
<dbReference type="InterPro" id="IPR036875">
    <property type="entry name" value="Znf_CCHC_sf"/>
</dbReference>
<dbReference type="InterPro" id="IPR043502">
    <property type="entry name" value="DNA/RNA_pol_sf"/>
</dbReference>
<feature type="domain" description="CCHC-type" evidence="4">
    <location>
        <begin position="454"/>
        <end position="469"/>
    </location>
</feature>
<reference evidence="5" key="1">
    <citation type="submission" date="2021-05" db="EMBL/GenBank/DDBJ databases">
        <title>A free-living protist that lacks canonical eukaryotic 1 DNA replication and segregation systems.</title>
        <authorList>
            <person name="Salas-Leiva D.E."/>
            <person name="Tromer E.C."/>
            <person name="Curtis B.A."/>
            <person name="Jerlstrom-Hultqvist J."/>
            <person name="Kolisko M."/>
            <person name="Yi Z."/>
            <person name="Salas-Leiva J.S."/>
            <person name="Gallot-Lavallee L."/>
            <person name="Kops G.J.P.L."/>
            <person name="Archibald J.M."/>
            <person name="Simpson A.G.B."/>
            <person name="Roger A.J."/>
        </authorList>
    </citation>
    <scope>NUCLEOTIDE SEQUENCE</scope>
    <source>
        <strain evidence="5">BICM</strain>
    </source>
</reference>
<feature type="compositionally biased region" description="Basic and acidic residues" evidence="2">
    <location>
        <begin position="409"/>
        <end position="446"/>
    </location>
</feature>
<evidence type="ECO:0000256" key="2">
    <source>
        <dbReference type="SAM" id="MobiDB-lite"/>
    </source>
</evidence>
<protein>
    <submittedName>
        <fullName evidence="5">Chromo (CHRromatin Organization MOdifier) domain</fullName>
    </submittedName>
</protein>